<feature type="domain" description="Spore germination protein N-terminal" evidence="9">
    <location>
        <begin position="24"/>
        <end position="218"/>
    </location>
</feature>
<dbReference type="EMBL" id="BAAACG010000013">
    <property type="protein sequence ID" value="GAA0744168.1"/>
    <property type="molecule type" value="Genomic_DNA"/>
</dbReference>
<dbReference type="Proteomes" id="UP001501510">
    <property type="component" value="Unassembled WGS sequence"/>
</dbReference>
<evidence type="ECO:0000259" key="9">
    <source>
        <dbReference type="Pfam" id="PF25198"/>
    </source>
</evidence>
<dbReference type="NCBIfam" id="TIGR02887">
    <property type="entry name" value="spore_ger_x_C"/>
    <property type="match status" value="1"/>
</dbReference>
<evidence type="ECO:0000313" key="11">
    <source>
        <dbReference type="Proteomes" id="UP001501510"/>
    </source>
</evidence>
<keyword evidence="11" id="KW-1185">Reference proteome</keyword>
<keyword evidence="3" id="KW-0309">Germination</keyword>
<keyword evidence="5" id="KW-0472">Membrane</keyword>
<evidence type="ECO:0000313" key="10">
    <source>
        <dbReference type="EMBL" id="GAA0744168.1"/>
    </source>
</evidence>
<evidence type="ECO:0000256" key="7">
    <source>
        <dbReference type="ARBA" id="ARBA00023288"/>
    </source>
</evidence>
<evidence type="ECO:0000256" key="2">
    <source>
        <dbReference type="ARBA" id="ARBA00007886"/>
    </source>
</evidence>
<dbReference type="PANTHER" id="PTHR35789">
    <property type="entry name" value="SPORE GERMINATION PROTEIN B3"/>
    <property type="match status" value="1"/>
</dbReference>
<dbReference type="Gene3D" id="3.30.300.210">
    <property type="entry name" value="Nutrient germinant receptor protein C, domain 3"/>
    <property type="match status" value="1"/>
</dbReference>
<proteinExistence type="inferred from homology"/>
<dbReference type="Pfam" id="PF05504">
    <property type="entry name" value="Spore_GerAC"/>
    <property type="match status" value="1"/>
</dbReference>
<evidence type="ECO:0000256" key="6">
    <source>
        <dbReference type="ARBA" id="ARBA00023139"/>
    </source>
</evidence>
<organism evidence="10 11">
    <name type="scientific">Clostridium oceanicum</name>
    <dbReference type="NCBI Taxonomy" id="1543"/>
    <lineage>
        <taxon>Bacteria</taxon>
        <taxon>Bacillati</taxon>
        <taxon>Bacillota</taxon>
        <taxon>Clostridia</taxon>
        <taxon>Eubacteriales</taxon>
        <taxon>Clostridiaceae</taxon>
        <taxon>Clostridium</taxon>
    </lineage>
</organism>
<gene>
    <name evidence="10" type="ORF">GCM10008906_28740</name>
</gene>
<keyword evidence="6" id="KW-0564">Palmitate</keyword>
<protein>
    <submittedName>
        <fullName evidence="10">Ger(X)C family spore germination protein</fullName>
    </submittedName>
</protein>
<dbReference type="PANTHER" id="PTHR35789:SF1">
    <property type="entry name" value="SPORE GERMINATION PROTEIN B3"/>
    <property type="match status" value="1"/>
</dbReference>
<evidence type="ECO:0000259" key="8">
    <source>
        <dbReference type="Pfam" id="PF05504"/>
    </source>
</evidence>
<dbReference type="InterPro" id="IPR057336">
    <property type="entry name" value="GerAC_N"/>
</dbReference>
<dbReference type="InterPro" id="IPR038501">
    <property type="entry name" value="Spore_GerAC_C_sf"/>
</dbReference>
<evidence type="ECO:0000256" key="4">
    <source>
        <dbReference type="ARBA" id="ARBA00022729"/>
    </source>
</evidence>
<comment type="caution">
    <text evidence="10">The sequence shown here is derived from an EMBL/GenBank/DDBJ whole genome shotgun (WGS) entry which is preliminary data.</text>
</comment>
<evidence type="ECO:0000256" key="5">
    <source>
        <dbReference type="ARBA" id="ARBA00023136"/>
    </source>
</evidence>
<feature type="domain" description="Spore germination GerAC-like C-terminal" evidence="8">
    <location>
        <begin position="229"/>
        <end position="391"/>
    </location>
</feature>
<accession>A0ABN1JPP1</accession>
<dbReference type="RefSeq" id="WP_343762578.1">
    <property type="nucleotide sequence ID" value="NZ_BAAACG010000013.1"/>
</dbReference>
<dbReference type="Pfam" id="PF25198">
    <property type="entry name" value="Spore_GerAC_N"/>
    <property type="match status" value="1"/>
</dbReference>
<reference evidence="10 11" key="1">
    <citation type="journal article" date="2019" name="Int. J. Syst. Evol. Microbiol.">
        <title>The Global Catalogue of Microorganisms (GCM) 10K type strain sequencing project: providing services to taxonomists for standard genome sequencing and annotation.</title>
        <authorList>
            <consortium name="The Broad Institute Genomics Platform"/>
            <consortium name="The Broad Institute Genome Sequencing Center for Infectious Disease"/>
            <person name="Wu L."/>
            <person name="Ma J."/>
        </authorList>
    </citation>
    <scope>NUCLEOTIDE SEQUENCE [LARGE SCALE GENOMIC DNA]</scope>
    <source>
        <strain evidence="10 11">JCM 1407</strain>
    </source>
</reference>
<name>A0ABN1JPP1_9CLOT</name>
<dbReference type="InterPro" id="IPR008844">
    <property type="entry name" value="Spore_GerAC-like"/>
</dbReference>
<sequence>MKYKKIIAMMTLVFMCTFMVGCWDKVEIDKRLFISMIGIDPGKDIDKEEEMEKIKQNEPFSKTDMEKLNITYGFPDISELGPQKGAQATEKHISVSGYSMENSVGKATEKSSRALTFGHLKLLLLNEGLVEHEKTFKEVIDYIERQPAINRMIYLSLTNIPSSQIVEFKPNVEKDVEAYIEGIMNNNKNNNTSFPTTLDEFLENLSTTGNSVLPVVSIDKKDKELKISELALIKDYKIVGSLSINEGNSIELVKGNFKKGTRSIVREGSPIDYSIEGFERKIKLNDDSGKLSFDINLSLEGQIKNYNSDKNIFSKKAIDEIEEDFNQSIKQEIDQVIKVTQSKYDCDVVGLGSYLYKYHPKTWKKVKDDWDNIYKKVKVNINVDTNIRRVGSTK</sequence>
<evidence type="ECO:0000256" key="1">
    <source>
        <dbReference type="ARBA" id="ARBA00004635"/>
    </source>
</evidence>
<keyword evidence="4" id="KW-0732">Signal</keyword>
<dbReference type="PROSITE" id="PS51257">
    <property type="entry name" value="PROKAR_LIPOPROTEIN"/>
    <property type="match status" value="1"/>
</dbReference>
<evidence type="ECO:0000256" key="3">
    <source>
        <dbReference type="ARBA" id="ARBA00022544"/>
    </source>
</evidence>
<comment type="subcellular location">
    <subcellularLocation>
        <location evidence="1">Membrane</location>
        <topology evidence="1">Lipid-anchor</topology>
    </subcellularLocation>
</comment>
<keyword evidence="7" id="KW-0449">Lipoprotein</keyword>
<dbReference type="InterPro" id="IPR046953">
    <property type="entry name" value="Spore_GerAC-like_C"/>
</dbReference>
<comment type="similarity">
    <text evidence="2">Belongs to the GerABKC lipoprotein family.</text>
</comment>